<dbReference type="InterPro" id="IPR015915">
    <property type="entry name" value="Kelch-typ_b-propeller"/>
</dbReference>
<name>A0A8J2SY42_9STRA</name>
<keyword evidence="5" id="KW-1185">Reference proteome</keyword>
<dbReference type="PROSITE" id="PS50181">
    <property type="entry name" value="FBOX"/>
    <property type="match status" value="1"/>
</dbReference>
<dbReference type="SMART" id="SM00256">
    <property type="entry name" value="FBOX"/>
    <property type="match status" value="1"/>
</dbReference>
<dbReference type="OrthoDB" id="45365at2759"/>
<dbReference type="InterPro" id="IPR006652">
    <property type="entry name" value="Kelch_1"/>
</dbReference>
<protein>
    <recommendedName>
        <fullName evidence="3">F-box domain-containing protein</fullName>
    </recommendedName>
</protein>
<feature type="domain" description="F-box" evidence="3">
    <location>
        <begin position="17"/>
        <end position="66"/>
    </location>
</feature>
<dbReference type="Pfam" id="PF24681">
    <property type="entry name" value="Kelch_KLHDC2_KLHL20_DRC7"/>
    <property type="match status" value="1"/>
</dbReference>
<proteinExistence type="predicted"/>
<dbReference type="EMBL" id="CAKKNE010000005">
    <property type="protein sequence ID" value="CAH0375794.1"/>
    <property type="molecule type" value="Genomic_DNA"/>
</dbReference>
<gene>
    <name evidence="4" type="ORF">PECAL_5P03410</name>
</gene>
<dbReference type="Pfam" id="PF12937">
    <property type="entry name" value="F-box-like"/>
    <property type="match status" value="1"/>
</dbReference>
<sequence length="529" mass="57836">MATDDVASMTNDFASMTTGANYLPDELLARILAPVDLKSLVQARAVCKSWRASVESKELSDLRATMDTEPLIALIGGSDYFPGTSGNISTKISFRIGLGGPWFDGPPMPEPRYLHGAAAVGRKIYVVGGSHKFGEAPERTLVYDLWTATWSEAPGVPCPRHAPIVAALPDGRIMCAGGIGQTGPELRSCEIFDPKTGLWSAGARLGHPRWRAVGALLEGQLVVAGGQAFGDESNTVERYDAAADRWEFLPPVKGKVFGGCAAAVGSHLMIFHGRHCYLYAPRLLAVRRGRTYEEPTVLRRVEKSDVTPDRVRGWNTDGGLGICRPVAVRGTKGRIIGDYGAFEQCSAGRTGPFDILVTDDEQHLEKWLGKWWTEIRELPSHFSHARPSQKKEERYVVEVDRAPTADDLRALQEGVTTPLSGVNYEHSTCVVVGDQIMVIGGTNDRHGGANKGESLEDQLAHFRENDVGGDRMNQMVLEHVRKTYEAEKFNYCWRIELDADGDMHELTFGRAGARISEQSEGAAAVVVYL</sequence>
<comment type="caution">
    <text evidence="4">The sequence shown here is derived from an EMBL/GenBank/DDBJ whole genome shotgun (WGS) entry which is preliminary data.</text>
</comment>
<dbReference type="InterPro" id="IPR036047">
    <property type="entry name" value="F-box-like_dom_sf"/>
</dbReference>
<dbReference type="PANTHER" id="PTHR46344:SF27">
    <property type="entry name" value="KELCH REPEAT SUPERFAMILY PROTEIN"/>
    <property type="match status" value="1"/>
</dbReference>
<dbReference type="Gene3D" id="2.120.10.80">
    <property type="entry name" value="Kelch-type beta propeller"/>
    <property type="match status" value="1"/>
</dbReference>
<evidence type="ECO:0000313" key="5">
    <source>
        <dbReference type="Proteomes" id="UP000789595"/>
    </source>
</evidence>
<dbReference type="AlphaFoldDB" id="A0A8J2SY42"/>
<evidence type="ECO:0000259" key="3">
    <source>
        <dbReference type="PROSITE" id="PS50181"/>
    </source>
</evidence>
<accession>A0A8J2SY42</accession>
<dbReference type="InterPro" id="IPR001810">
    <property type="entry name" value="F-box_dom"/>
</dbReference>
<evidence type="ECO:0000313" key="4">
    <source>
        <dbReference type="EMBL" id="CAH0375794.1"/>
    </source>
</evidence>
<evidence type="ECO:0000256" key="2">
    <source>
        <dbReference type="ARBA" id="ARBA00022737"/>
    </source>
</evidence>
<dbReference type="Gene3D" id="1.20.1280.50">
    <property type="match status" value="1"/>
</dbReference>
<keyword evidence="1" id="KW-0880">Kelch repeat</keyword>
<dbReference type="SMART" id="SM00612">
    <property type="entry name" value="Kelch"/>
    <property type="match status" value="4"/>
</dbReference>
<dbReference type="SUPFAM" id="SSF81383">
    <property type="entry name" value="F-box domain"/>
    <property type="match status" value="1"/>
</dbReference>
<dbReference type="Proteomes" id="UP000789595">
    <property type="component" value="Unassembled WGS sequence"/>
</dbReference>
<organism evidence="4 5">
    <name type="scientific">Pelagomonas calceolata</name>
    <dbReference type="NCBI Taxonomy" id="35677"/>
    <lineage>
        <taxon>Eukaryota</taxon>
        <taxon>Sar</taxon>
        <taxon>Stramenopiles</taxon>
        <taxon>Ochrophyta</taxon>
        <taxon>Pelagophyceae</taxon>
        <taxon>Pelagomonadales</taxon>
        <taxon>Pelagomonadaceae</taxon>
        <taxon>Pelagomonas</taxon>
    </lineage>
</organism>
<keyword evidence="2" id="KW-0677">Repeat</keyword>
<dbReference type="SUPFAM" id="SSF117281">
    <property type="entry name" value="Kelch motif"/>
    <property type="match status" value="1"/>
</dbReference>
<reference evidence="4" key="1">
    <citation type="submission" date="2021-11" db="EMBL/GenBank/DDBJ databases">
        <authorList>
            <consortium name="Genoscope - CEA"/>
            <person name="William W."/>
        </authorList>
    </citation>
    <scope>NUCLEOTIDE SEQUENCE</scope>
</reference>
<dbReference type="PANTHER" id="PTHR46344">
    <property type="entry name" value="OS02G0202900 PROTEIN"/>
    <property type="match status" value="1"/>
</dbReference>
<evidence type="ECO:0000256" key="1">
    <source>
        <dbReference type="ARBA" id="ARBA00022441"/>
    </source>
</evidence>